<dbReference type="AlphaFoldDB" id="A0AAP0PIX4"/>
<accession>A0AAP0PIX4</accession>
<keyword evidence="1" id="KW-1133">Transmembrane helix</keyword>
<protein>
    <submittedName>
        <fullName evidence="2">Uncharacterized protein</fullName>
    </submittedName>
</protein>
<dbReference type="Proteomes" id="UP001420932">
    <property type="component" value="Unassembled WGS sequence"/>
</dbReference>
<keyword evidence="1" id="KW-0472">Membrane</keyword>
<comment type="caution">
    <text evidence="2">The sequence shown here is derived from an EMBL/GenBank/DDBJ whole genome shotgun (WGS) entry which is preliminary data.</text>
</comment>
<evidence type="ECO:0000256" key="1">
    <source>
        <dbReference type="SAM" id="Phobius"/>
    </source>
</evidence>
<evidence type="ECO:0000313" key="3">
    <source>
        <dbReference type="Proteomes" id="UP001420932"/>
    </source>
</evidence>
<sequence>MPSMESSTQSSPFEISCLANDFSLFSFLRTTSSSCHTIRVSLLDPRCRPVISLELRLPRRRHYCSFASSLHRSFRWPFTASRAAIRAAGSPLPPIVCPPAYATSAIAPSCWRLAKPSPVETHTITAVNPPPRLAVVAAAARLASSFGSLVEVMSSVVRLGVAAPRHCLRHLFLSSFLVAPLSLLVAPLSLFSICVLKMKK</sequence>
<proteinExistence type="predicted"/>
<dbReference type="EMBL" id="JBBNAF010000005">
    <property type="protein sequence ID" value="KAK9142481.1"/>
    <property type="molecule type" value="Genomic_DNA"/>
</dbReference>
<name>A0AAP0PIX4_9MAGN</name>
<organism evidence="2 3">
    <name type="scientific">Stephania yunnanensis</name>
    <dbReference type="NCBI Taxonomy" id="152371"/>
    <lineage>
        <taxon>Eukaryota</taxon>
        <taxon>Viridiplantae</taxon>
        <taxon>Streptophyta</taxon>
        <taxon>Embryophyta</taxon>
        <taxon>Tracheophyta</taxon>
        <taxon>Spermatophyta</taxon>
        <taxon>Magnoliopsida</taxon>
        <taxon>Ranunculales</taxon>
        <taxon>Menispermaceae</taxon>
        <taxon>Menispermoideae</taxon>
        <taxon>Cissampelideae</taxon>
        <taxon>Stephania</taxon>
    </lineage>
</organism>
<evidence type="ECO:0000313" key="2">
    <source>
        <dbReference type="EMBL" id="KAK9142481.1"/>
    </source>
</evidence>
<feature type="transmembrane region" description="Helical" evidence="1">
    <location>
        <begin position="171"/>
        <end position="196"/>
    </location>
</feature>
<keyword evidence="3" id="KW-1185">Reference proteome</keyword>
<gene>
    <name evidence="2" type="ORF">Syun_011881</name>
</gene>
<reference evidence="2 3" key="1">
    <citation type="submission" date="2024-01" db="EMBL/GenBank/DDBJ databases">
        <title>Genome assemblies of Stephania.</title>
        <authorList>
            <person name="Yang L."/>
        </authorList>
    </citation>
    <scope>NUCLEOTIDE SEQUENCE [LARGE SCALE GENOMIC DNA]</scope>
    <source>
        <strain evidence="2">YNDBR</strain>
        <tissue evidence="2">Leaf</tissue>
    </source>
</reference>
<keyword evidence="1" id="KW-0812">Transmembrane</keyword>